<name>A0A0N4YHK7_NIPBR</name>
<reference evidence="3" key="1">
    <citation type="submission" date="2017-02" db="UniProtKB">
        <authorList>
            <consortium name="WormBaseParasite"/>
        </authorList>
    </citation>
    <scope>IDENTIFICATION</scope>
</reference>
<dbReference type="Proteomes" id="UP000271162">
    <property type="component" value="Unassembled WGS sequence"/>
</dbReference>
<organism evidence="3">
    <name type="scientific">Nippostrongylus brasiliensis</name>
    <name type="common">Rat hookworm</name>
    <dbReference type="NCBI Taxonomy" id="27835"/>
    <lineage>
        <taxon>Eukaryota</taxon>
        <taxon>Metazoa</taxon>
        <taxon>Ecdysozoa</taxon>
        <taxon>Nematoda</taxon>
        <taxon>Chromadorea</taxon>
        <taxon>Rhabditida</taxon>
        <taxon>Rhabditina</taxon>
        <taxon>Rhabditomorpha</taxon>
        <taxon>Strongyloidea</taxon>
        <taxon>Heligmosomidae</taxon>
        <taxon>Nippostrongylus</taxon>
    </lineage>
</organism>
<reference evidence="1 2" key="2">
    <citation type="submission" date="2018-11" db="EMBL/GenBank/DDBJ databases">
        <authorList>
            <consortium name="Pathogen Informatics"/>
        </authorList>
    </citation>
    <scope>NUCLEOTIDE SEQUENCE [LARGE SCALE GENOMIC DNA]</scope>
</reference>
<dbReference type="AlphaFoldDB" id="A0A0N4YHK7"/>
<protein>
    <submittedName>
        <fullName evidence="1 3">Uncharacterized protein</fullName>
    </submittedName>
</protein>
<evidence type="ECO:0000313" key="2">
    <source>
        <dbReference type="Proteomes" id="UP000271162"/>
    </source>
</evidence>
<gene>
    <name evidence="1" type="ORF">NBR_LOCUS16351</name>
</gene>
<dbReference type="EMBL" id="UYSL01022157">
    <property type="protein sequence ID" value="VDL79946.1"/>
    <property type="molecule type" value="Genomic_DNA"/>
</dbReference>
<evidence type="ECO:0000313" key="1">
    <source>
        <dbReference type="EMBL" id="VDL79946.1"/>
    </source>
</evidence>
<sequence>MYDGPAGQIVDEDERSSCLPSVAVIGESEAERPRIQQQHYDVNGLQTVQVLSSISTALSENNITAVRGSRFMENNRESKNSELAKKTATRQQSIYQIIMTTSKDFERSLEVMLSDSRIPFYERTVCSMLLEEARGHLETTEGFRKLSEHFSLRCAEVVNLRSALRIP</sequence>
<evidence type="ECO:0000313" key="3">
    <source>
        <dbReference type="WBParaSite" id="NBR_0001635001-mRNA-1"/>
    </source>
</evidence>
<accession>A0A0N4YHK7</accession>
<keyword evidence="2" id="KW-1185">Reference proteome</keyword>
<proteinExistence type="predicted"/>
<dbReference type="WBParaSite" id="NBR_0001635001-mRNA-1">
    <property type="protein sequence ID" value="NBR_0001635001-mRNA-1"/>
    <property type="gene ID" value="NBR_0001635001"/>
</dbReference>